<feature type="domain" description="Aminoglycoside phosphotransferase" evidence="1">
    <location>
        <begin position="116"/>
        <end position="313"/>
    </location>
</feature>
<dbReference type="Pfam" id="PF01636">
    <property type="entry name" value="APH"/>
    <property type="match status" value="1"/>
</dbReference>
<sequence>MRSRDCDPIAISVIANAGADTLRNQPLIDKFTPAILCFERTIVKMWTPVELPYFCDTDGLPAPLPTTDEIMSSTTLLKDRLGQKMARVGQHFVVKYGQSTTEVEGHNLLFVEHNLHNIVRAPRLYAMYRDLDDRLFLVMEFLEGESLDGLWKALSDDEKSHIMSRLKDMFDGMHSLPSPGFYGSVDKGCMPHHLFYSYPADQSISGPFLHENEVNNAIAGKLRSIFTYNKKYSYKSDFYERHLSRVLSGHRPVFSHSDIYRKNIMIHKTDKHTPEKCDYIVALVDWEYAGWYPSYWDYAISFTHFCWDDDWPERFECFLEPWLAEAALVRMFYQEIFF</sequence>
<dbReference type="CDD" id="cd05120">
    <property type="entry name" value="APH_ChoK_like"/>
    <property type="match status" value="1"/>
</dbReference>
<dbReference type="OrthoDB" id="4171331at2759"/>
<dbReference type="Gene3D" id="3.90.1200.10">
    <property type="match status" value="1"/>
</dbReference>
<dbReference type="SUPFAM" id="SSF56112">
    <property type="entry name" value="Protein kinase-like (PK-like)"/>
    <property type="match status" value="1"/>
</dbReference>
<dbReference type="EMBL" id="ACYE01000113">
    <property type="protein sequence ID" value="EFE43120.1"/>
    <property type="molecule type" value="Genomic_DNA"/>
</dbReference>
<evidence type="ECO:0000313" key="3">
    <source>
        <dbReference type="Proteomes" id="UP000008383"/>
    </source>
</evidence>
<comment type="caution">
    <text evidence="2">The sequence shown here is derived from an EMBL/GenBank/DDBJ whole genome shotgun (WGS) entry which is preliminary data.</text>
</comment>
<evidence type="ECO:0000259" key="1">
    <source>
        <dbReference type="Pfam" id="PF01636"/>
    </source>
</evidence>
<organism evidence="2 3">
    <name type="scientific">Trichophyton verrucosum (strain HKI 0517)</name>
    <dbReference type="NCBI Taxonomy" id="663202"/>
    <lineage>
        <taxon>Eukaryota</taxon>
        <taxon>Fungi</taxon>
        <taxon>Dikarya</taxon>
        <taxon>Ascomycota</taxon>
        <taxon>Pezizomycotina</taxon>
        <taxon>Eurotiomycetes</taxon>
        <taxon>Eurotiomycetidae</taxon>
        <taxon>Onygenales</taxon>
        <taxon>Arthrodermataceae</taxon>
        <taxon>Trichophyton</taxon>
    </lineage>
</organism>
<reference evidence="3" key="1">
    <citation type="journal article" date="2011" name="Genome Biol.">
        <title>Comparative and functional genomics provide insights into the pathogenicity of dermatophytic fungi.</title>
        <authorList>
            <person name="Burmester A."/>
            <person name="Shelest E."/>
            <person name="Gloeckner G."/>
            <person name="Heddergott C."/>
            <person name="Schindler S."/>
            <person name="Staib P."/>
            <person name="Heidel A."/>
            <person name="Felder M."/>
            <person name="Petzold A."/>
            <person name="Szafranski K."/>
            <person name="Feuermann M."/>
            <person name="Pedruzzi I."/>
            <person name="Priebe S."/>
            <person name="Groth M."/>
            <person name="Winkler R."/>
            <person name="Li W."/>
            <person name="Kniemeyer O."/>
            <person name="Schroeckh V."/>
            <person name="Hertweck C."/>
            <person name="Hube B."/>
            <person name="White T.C."/>
            <person name="Platzer M."/>
            <person name="Guthke R."/>
            <person name="Heitman J."/>
            <person name="Woestemeyer J."/>
            <person name="Zipfel P.F."/>
            <person name="Monod M."/>
            <person name="Brakhage A.A."/>
        </authorList>
    </citation>
    <scope>NUCLEOTIDE SEQUENCE [LARGE SCALE GENOMIC DNA]</scope>
    <source>
        <strain evidence="3">HKI 0517</strain>
    </source>
</reference>
<dbReference type="PANTHER" id="PTHR21310:SF48">
    <property type="entry name" value="AMINOGLYCOSIDE PHOSPHOTRANSFERASE DOMAIN-CONTAINING PROTEIN"/>
    <property type="match status" value="1"/>
</dbReference>
<dbReference type="KEGG" id="tve:TRV_02125"/>
<dbReference type="RefSeq" id="XP_003023738.1">
    <property type="nucleotide sequence ID" value="XM_003023692.1"/>
</dbReference>
<dbReference type="InterPro" id="IPR011009">
    <property type="entry name" value="Kinase-like_dom_sf"/>
</dbReference>
<keyword evidence="3" id="KW-1185">Reference proteome</keyword>
<gene>
    <name evidence="2" type="ORF">TRV_02125</name>
</gene>
<proteinExistence type="predicted"/>
<dbReference type="AlphaFoldDB" id="D4D4V8"/>
<name>D4D4V8_TRIVH</name>
<dbReference type="GeneID" id="9582273"/>
<evidence type="ECO:0000313" key="2">
    <source>
        <dbReference type="EMBL" id="EFE43120.1"/>
    </source>
</evidence>
<dbReference type="InterPro" id="IPR002575">
    <property type="entry name" value="Aminoglycoside_PTrfase"/>
</dbReference>
<protein>
    <recommendedName>
        <fullName evidence="1">Aminoglycoside phosphotransferase domain-containing protein</fullName>
    </recommendedName>
</protein>
<dbReference type="PANTHER" id="PTHR21310">
    <property type="entry name" value="AMINOGLYCOSIDE PHOSPHOTRANSFERASE-RELATED-RELATED"/>
    <property type="match status" value="1"/>
</dbReference>
<dbReference type="InterPro" id="IPR051678">
    <property type="entry name" value="AGP_Transferase"/>
</dbReference>
<accession>D4D4V8</accession>
<dbReference type="HOGENOM" id="CLU_021768_5_1_1"/>
<dbReference type="Proteomes" id="UP000008383">
    <property type="component" value="Unassembled WGS sequence"/>
</dbReference>